<dbReference type="AlphaFoldDB" id="A0A1G8UWA1"/>
<sequence>MDRAAEYRISGSYYEACNCEAICPCRRQGDIPGGRSTYGDCDFLLSWRIQEGYFEEINLAGLNVSIAGTYNDDVGDDIWSVFIYIDKNATNLQFEALSRIFKGEAGGNLGVTANFSKILGIKPADIRLDHTAGVENISIDSLAAADVVRNYRHNGRVSCGIPGHDHPGQESVSNLSVNDAPLSFSYSERCGFATDFAYWN</sequence>
<organism evidence="1 2">
    <name type="scientific">Aliiruegeria lutimaris</name>
    <dbReference type="NCBI Taxonomy" id="571298"/>
    <lineage>
        <taxon>Bacteria</taxon>
        <taxon>Pseudomonadati</taxon>
        <taxon>Pseudomonadota</taxon>
        <taxon>Alphaproteobacteria</taxon>
        <taxon>Rhodobacterales</taxon>
        <taxon>Roseobacteraceae</taxon>
        <taxon>Aliiruegeria</taxon>
    </lineage>
</organism>
<accession>A0A1G8UWA1</accession>
<evidence type="ECO:0000313" key="1">
    <source>
        <dbReference type="EMBL" id="SDJ58088.1"/>
    </source>
</evidence>
<dbReference type="OrthoDB" id="9802256at2"/>
<evidence type="ECO:0008006" key="3">
    <source>
        <dbReference type="Google" id="ProtNLM"/>
    </source>
</evidence>
<dbReference type="InterPro" id="IPR009758">
    <property type="entry name" value="DUF1326"/>
</dbReference>
<proteinExistence type="predicted"/>
<name>A0A1G8UWA1_9RHOB</name>
<reference evidence="1 2" key="1">
    <citation type="submission" date="2016-10" db="EMBL/GenBank/DDBJ databases">
        <authorList>
            <person name="de Groot N.N."/>
        </authorList>
    </citation>
    <scope>NUCLEOTIDE SEQUENCE [LARGE SCALE GENOMIC DNA]</scope>
    <source>
        <strain evidence="1 2">DSM 25294</strain>
    </source>
</reference>
<protein>
    <recommendedName>
        <fullName evidence="3">DUF1326 domain-containing protein</fullName>
    </recommendedName>
</protein>
<dbReference type="STRING" id="571298.SAMN04488026_10208"/>
<dbReference type="Proteomes" id="UP000199382">
    <property type="component" value="Unassembled WGS sequence"/>
</dbReference>
<dbReference type="Pfam" id="PF07040">
    <property type="entry name" value="DUF1326"/>
    <property type="match status" value="1"/>
</dbReference>
<dbReference type="EMBL" id="FNEK01000020">
    <property type="protein sequence ID" value="SDJ58088.1"/>
    <property type="molecule type" value="Genomic_DNA"/>
</dbReference>
<gene>
    <name evidence="1" type="ORF">SAMN04488026_10208</name>
</gene>
<dbReference type="RefSeq" id="WP_093155487.1">
    <property type="nucleotide sequence ID" value="NZ_FNEK01000020.1"/>
</dbReference>
<keyword evidence="2" id="KW-1185">Reference proteome</keyword>
<evidence type="ECO:0000313" key="2">
    <source>
        <dbReference type="Proteomes" id="UP000199382"/>
    </source>
</evidence>